<dbReference type="AlphaFoldDB" id="A0A1Y6BRM9"/>
<evidence type="ECO:0000313" key="2">
    <source>
        <dbReference type="Proteomes" id="UP000192920"/>
    </source>
</evidence>
<proteinExistence type="predicted"/>
<dbReference type="EMBL" id="FXAG01000009">
    <property type="protein sequence ID" value="SMF21997.1"/>
    <property type="molecule type" value="Genomic_DNA"/>
</dbReference>
<evidence type="ECO:0000313" key="1">
    <source>
        <dbReference type="EMBL" id="SMF21997.1"/>
    </source>
</evidence>
<organism evidence="1 2">
    <name type="scientific">Pseudogulbenkiania subflava DSM 22618</name>
    <dbReference type="NCBI Taxonomy" id="1123014"/>
    <lineage>
        <taxon>Bacteria</taxon>
        <taxon>Pseudomonadati</taxon>
        <taxon>Pseudomonadota</taxon>
        <taxon>Betaproteobacteria</taxon>
        <taxon>Neisseriales</taxon>
        <taxon>Chromobacteriaceae</taxon>
        <taxon>Pseudogulbenkiania</taxon>
    </lineage>
</organism>
<dbReference type="Proteomes" id="UP000192920">
    <property type="component" value="Unassembled WGS sequence"/>
</dbReference>
<name>A0A1Y6BRM9_9NEIS</name>
<sequence>MMTVVWSQVRGIGTDAGTKLDLMAGYSSALAVNVQPLIAGTQVNQLVGKGVWYRVVMINKPHVVPLIDTHPVSPLAVGVAIIAQWCQCRCVELGQA</sequence>
<accession>A0A1Y6BRM9</accession>
<gene>
    <name evidence="1" type="ORF">SAMN02745746_01937</name>
</gene>
<reference evidence="2" key="1">
    <citation type="submission" date="2017-04" db="EMBL/GenBank/DDBJ databases">
        <authorList>
            <person name="Varghese N."/>
            <person name="Submissions S."/>
        </authorList>
    </citation>
    <scope>NUCLEOTIDE SEQUENCE [LARGE SCALE GENOMIC DNA]</scope>
    <source>
        <strain evidence="2">DSM 22618</strain>
    </source>
</reference>
<protein>
    <submittedName>
        <fullName evidence="1">Uncharacterized protein</fullName>
    </submittedName>
</protein>
<keyword evidence="2" id="KW-1185">Reference proteome</keyword>